<proteinExistence type="predicted"/>
<evidence type="ECO:0000256" key="1">
    <source>
        <dbReference type="ARBA" id="ARBA00022737"/>
    </source>
</evidence>
<organism evidence="6 7">
    <name type="scientific">Corchorus olitorius</name>
    <dbReference type="NCBI Taxonomy" id="93759"/>
    <lineage>
        <taxon>Eukaryota</taxon>
        <taxon>Viridiplantae</taxon>
        <taxon>Streptophyta</taxon>
        <taxon>Embryophyta</taxon>
        <taxon>Tracheophyta</taxon>
        <taxon>Spermatophyta</taxon>
        <taxon>Magnoliopsida</taxon>
        <taxon>eudicotyledons</taxon>
        <taxon>Gunneridae</taxon>
        <taxon>Pentapetalae</taxon>
        <taxon>rosids</taxon>
        <taxon>malvids</taxon>
        <taxon>Malvales</taxon>
        <taxon>Malvaceae</taxon>
        <taxon>Grewioideae</taxon>
        <taxon>Apeibeae</taxon>
        <taxon>Corchorus</taxon>
    </lineage>
</organism>
<feature type="domain" description="R13L1/DRL21-like LRR repeat region" evidence="5">
    <location>
        <begin position="144"/>
        <end position="276"/>
    </location>
</feature>
<keyword evidence="3" id="KW-0611">Plant defense</keyword>
<evidence type="ECO:0000313" key="7">
    <source>
        <dbReference type="Proteomes" id="UP000187203"/>
    </source>
</evidence>
<dbReference type="Proteomes" id="UP000187203">
    <property type="component" value="Unassembled WGS sequence"/>
</dbReference>
<gene>
    <name evidence="6" type="ORF">COLO4_27156</name>
</gene>
<feature type="domain" description="Disease resistance N-terminal" evidence="4">
    <location>
        <begin position="9"/>
        <end position="91"/>
    </location>
</feature>
<dbReference type="InterPro" id="IPR056789">
    <property type="entry name" value="LRR_R13L1-DRL21"/>
</dbReference>
<keyword evidence="2" id="KW-0547">Nucleotide-binding</keyword>
<dbReference type="InterPro" id="IPR038005">
    <property type="entry name" value="RX-like_CC"/>
</dbReference>
<dbReference type="InterPro" id="IPR032675">
    <property type="entry name" value="LRR_dom_sf"/>
</dbReference>
<dbReference type="OrthoDB" id="1296533at2759"/>
<dbReference type="STRING" id="93759.A0A1R3HSM8"/>
<dbReference type="PANTHER" id="PTHR47186:SF3">
    <property type="entry name" value="OS09G0267800 PROTEIN"/>
    <property type="match status" value="1"/>
</dbReference>
<dbReference type="CDD" id="cd14798">
    <property type="entry name" value="RX-CC_like"/>
    <property type="match status" value="1"/>
</dbReference>
<accession>A0A1R3HSM8</accession>
<dbReference type="GO" id="GO:0006952">
    <property type="term" value="P:defense response"/>
    <property type="evidence" value="ECO:0007669"/>
    <property type="project" value="UniProtKB-KW"/>
</dbReference>
<reference evidence="7" key="1">
    <citation type="submission" date="2013-09" db="EMBL/GenBank/DDBJ databases">
        <title>Corchorus olitorius genome sequencing.</title>
        <authorList>
            <person name="Alam M."/>
            <person name="Haque M.S."/>
            <person name="Islam M.S."/>
            <person name="Emdad E.M."/>
            <person name="Islam M.M."/>
            <person name="Ahmed B."/>
            <person name="Halim A."/>
            <person name="Hossen Q.M.M."/>
            <person name="Hossain M.Z."/>
            <person name="Ahmed R."/>
            <person name="Khan M.M."/>
            <person name="Islam R."/>
            <person name="Rashid M.M."/>
            <person name="Khan S.A."/>
            <person name="Rahman M.S."/>
            <person name="Alam M."/>
            <person name="Yahiya A.S."/>
            <person name="Khan M.S."/>
            <person name="Azam M.S."/>
            <person name="Haque T."/>
            <person name="Lashkar M.Z.H."/>
            <person name="Akhand A.I."/>
            <person name="Morshed G."/>
            <person name="Roy S."/>
            <person name="Uddin K.S."/>
            <person name="Rabeya T."/>
            <person name="Hossain A.S."/>
            <person name="Chowdhury A."/>
            <person name="Snigdha A.R."/>
            <person name="Mortoza M.S."/>
            <person name="Matin S.A."/>
            <person name="Hoque S.M.E."/>
            <person name="Islam M.K."/>
            <person name="Roy D.K."/>
            <person name="Haider R."/>
            <person name="Moosa M.M."/>
            <person name="Elias S.M."/>
            <person name="Hasan A.M."/>
            <person name="Jahan S."/>
            <person name="Shafiuddin M."/>
            <person name="Mahmood N."/>
            <person name="Shommy N.S."/>
        </authorList>
    </citation>
    <scope>NUCLEOTIDE SEQUENCE [LARGE SCALE GENOMIC DNA]</scope>
    <source>
        <strain evidence="7">cv. O-4</strain>
    </source>
</reference>
<dbReference type="InterPro" id="IPR041118">
    <property type="entry name" value="Rx_N"/>
</dbReference>
<protein>
    <submittedName>
        <fullName evidence="6">Uncharacterized protein</fullName>
    </submittedName>
</protein>
<evidence type="ECO:0000313" key="6">
    <source>
        <dbReference type="EMBL" id="OMO73332.1"/>
    </source>
</evidence>
<evidence type="ECO:0000259" key="5">
    <source>
        <dbReference type="Pfam" id="PF25019"/>
    </source>
</evidence>
<dbReference type="Pfam" id="PF18052">
    <property type="entry name" value="Rx_N"/>
    <property type="match status" value="1"/>
</dbReference>
<evidence type="ECO:0000256" key="2">
    <source>
        <dbReference type="ARBA" id="ARBA00022741"/>
    </source>
</evidence>
<name>A0A1R3HSM8_9ROSI</name>
<dbReference type="PANTHER" id="PTHR47186">
    <property type="entry name" value="LEUCINE-RICH REPEAT-CONTAINING PROTEIN 57"/>
    <property type="match status" value="1"/>
</dbReference>
<dbReference type="AlphaFoldDB" id="A0A1R3HSM8"/>
<evidence type="ECO:0000256" key="3">
    <source>
        <dbReference type="ARBA" id="ARBA00022821"/>
    </source>
</evidence>
<dbReference type="SUPFAM" id="SSF52058">
    <property type="entry name" value="L domain-like"/>
    <property type="match status" value="1"/>
</dbReference>
<dbReference type="Pfam" id="PF25019">
    <property type="entry name" value="LRR_R13L1-DRL21"/>
    <property type="match status" value="1"/>
</dbReference>
<keyword evidence="7" id="KW-1185">Reference proteome</keyword>
<dbReference type="GO" id="GO:0000166">
    <property type="term" value="F:nucleotide binding"/>
    <property type="evidence" value="ECO:0007669"/>
    <property type="project" value="UniProtKB-KW"/>
</dbReference>
<comment type="caution">
    <text evidence="6">The sequence shown here is derived from an EMBL/GenBank/DDBJ whole genome shotgun (WGS) entry which is preliminary data.</text>
</comment>
<keyword evidence="1" id="KW-0677">Repeat</keyword>
<sequence>MADALLSAVVNTILDNINSLWIQEFGITGGLKTELESLQSTLTTIQAVLLDAEEKQWTSEAIKNWLRKLKDTAYDVDDILDEFATQTHRGSQIITLPESISRLQNLQTLNLRRCHELRILPKGELSCLRILSIFIVGKDQGPYIDELKGLALEGELCIHELDNVKSLIDARSANMKMKQNLRSVCLAWRNNNNVNGREAFPLLTSMTIRFCPKLVELPMLPSLKILDYQQNCSVSLLNSVRHFTSLTSLDVGWFGELTVLPDGLLRKYNHLEHLRIWRNTLDSLSDNISTLKQLKFFNCQKLESLPAGVENLSSLESLELNACDSLVSLPENRAADLVNGFSRKFLKS</sequence>
<evidence type="ECO:0000259" key="4">
    <source>
        <dbReference type="Pfam" id="PF18052"/>
    </source>
</evidence>
<dbReference type="Gene3D" id="1.20.5.4130">
    <property type="match status" value="1"/>
</dbReference>
<dbReference type="Gene3D" id="3.80.10.10">
    <property type="entry name" value="Ribonuclease Inhibitor"/>
    <property type="match status" value="1"/>
</dbReference>
<dbReference type="EMBL" id="AWUE01019473">
    <property type="protein sequence ID" value="OMO73332.1"/>
    <property type="molecule type" value="Genomic_DNA"/>
</dbReference>